<comment type="caution">
    <text evidence="2">The sequence shown here is derived from an EMBL/GenBank/DDBJ whole genome shotgun (WGS) entry which is preliminary data.</text>
</comment>
<gene>
    <name evidence="2" type="ORF">COLO4_38410</name>
</gene>
<dbReference type="Proteomes" id="UP000187203">
    <property type="component" value="Unassembled WGS sequence"/>
</dbReference>
<evidence type="ECO:0000313" key="3">
    <source>
        <dbReference type="Proteomes" id="UP000187203"/>
    </source>
</evidence>
<feature type="region of interest" description="Disordered" evidence="1">
    <location>
        <begin position="1"/>
        <end position="49"/>
    </location>
</feature>
<dbReference type="OrthoDB" id="1429861at2759"/>
<dbReference type="AlphaFoldDB" id="A0A1R3FV66"/>
<keyword evidence="3" id="KW-1185">Reference proteome</keyword>
<name>A0A1R3FV66_9ROSI</name>
<accession>A0A1R3FV66</accession>
<evidence type="ECO:0000256" key="1">
    <source>
        <dbReference type="SAM" id="MobiDB-lite"/>
    </source>
</evidence>
<sequence>MANGSHGHRIPSQQDFNHKSVPKQITSSDSKVTQGEQSGYYQKTSRTSYVDKQTTKYIRDTNKKVVSTGETFKERSTGRVGYKDEYKITNTHKVGDKHGYTEYQVEERIRSVDYGGSNSYMKGNYGAGSYNKIDYGGCSNDYNKGNYGGSNNSYNMGNYGARSYN</sequence>
<dbReference type="EMBL" id="AWUE01024789">
    <property type="protein sequence ID" value="OMO49743.1"/>
    <property type="molecule type" value="Genomic_DNA"/>
</dbReference>
<organism evidence="2 3">
    <name type="scientific">Corchorus olitorius</name>
    <dbReference type="NCBI Taxonomy" id="93759"/>
    <lineage>
        <taxon>Eukaryota</taxon>
        <taxon>Viridiplantae</taxon>
        <taxon>Streptophyta</taxon>
        <taxon>Embryophyta</taxon>
        <taxon>Tracheophyta</taxon>
        <taxon>Spermatophyta</taxon>
        <taxon>Magnoliopsida</taxon>
        <taxon>eudicotyledons</taxon>
        <taxon>Gunneridae</taxon>
        <taxon>Pentapetalae</taxon>
        <taxon>rosids</taxon>
        <taxon>malvids</taxon>
        <taxon>Malvales</taxon>
        <taxon>Malvaceae</taxon>
        <taxon>Grewioideae</taxon>
        <taxon>Apeibeae</taxon>
        <taxon>Corchorus</taxon>
    </lineage>
</organism>
<protein>
    <submittedName>
        <fullName evidence="2">Uncharacterized protein</fullName>
    </submittedName>
</protein>
<feature type="compositionally biased region" description="Polar residues" evidence="1">
    <location>
        <begin position="23"/>
        <end position="49"/>
    </location>
</feature>
<reference evidence="3" key="1">
    <citation type="submission" date="2013-09" db="EMBL/GenBank/DDBJ databases">
        <title>Corchorus olitorius genome sequencing.</title>
        <authorList>
            <person name="Alam M."/>
            <person name="Haque M.S."/>
            <person name="Islam M.S."/>
            <person name="Emdad E.M."/>
            <person name="Islam M.M."/>
            <person name="Ahmed B."/>
            <person name="Halim A."/>
            <person name="Hossen Q.M.M."/>
            <person name="Hossain M.Z."/>
            <person name="Ahmed R."/>
            <person name="Khan M.M."/>
            <person name="Islam R."/>
            <person name="Rashid M.M."/>
            <person name="Khan S.A."/>
            <person name="Rahman M.S."/>
            <person name="Alam M."/>
            <person name="Yahiya A.S."/>
            <person name="Khan M.S."/>
            <person name="Azam M.S."/>
            <person name="Haque T."/>
            <person name="Lashkar M.Z.H."/>
            <person name="Akhand A.I."/>
            <person name="Morshed G."/>
            <person name="Roy S."/>
            <person name="Uddin K.S."/>
            <person name="Rabeya T."/>
            <person name="Hossain A.S."/>
            <person name="Chowdhury A."/>
            <person name="Snigdha A.R."/>
            <person name="Mortoza M.S."/>
            <person name="Matin S.A."/>
            <person name="Hoque S.M.E."/>
            <person name="Islam M.K."/>
            <person name="Roy D.K."/>
            <person name="Haider R."/>
            <person name="Moosa M.M."/>
            <person name="Elias S.M."/>
            <person name="Hasan A.M."/>
            <person name="Jahan S."/>
            <person name="Shafiuddin M."/>
            <person name="Mahmood N."/>
            <person name="Shommy N.S."/>
        </authorList>
    </citation>
    <scope>NUCLEOTIDE SEQUENCE [LARGE SCALE GENOMIC DNA]</scope>
    <source>
        <strain evidence="3">cv. O-4</strain>
    </source>
</reference>
<proteinExistence type="predicted"/>
<evidence type="ECO:0000313" key="2">
    <source>
        <dbReference type="EMBL" id="OMO49743.1"/>
    </source>
</evidence>